<sequence length="46" mass="5387">MNEIIYRATNIANGKSYIGKTVAGLDKRRRQHERNSKRAVQWAKEQ</sequence>
<keyword evidence="6" id="KW-1185">Reference proteome</keyword>
<proteinExistence type="predicted"/>
<dbReference type="Pfam" id="PF01541">
    <property type="entry name" value="GIY-YIG"/>
    <property type="match status" value="1"/>
</dbReference>
<dbReference type="SUPFAM" id="SSF82771">
    <property type="entry name" value="GIY-YIG endonuclease"/>
    <property type="match status" value="1"/>
</dbReference>
<feature type="region of interest" description="Disordered" evidence="3">
    <location>
        <begin position="25"/>
        <end position="46"/>
    </location>
</feature>
<name>A0A142IDN1_9CAUD</name>
<dbReference type="EMBL" id="KU130126">
    <property type="protein sequence ID" value="AMR57336.1"/>
    <property type="molecule type" value="Genomic_DNA"/>
</dbReference>
<organism evidence="5 6">
    <name type="scientific">Pseudomonas phage vB_PsyM_KIL1</name>
    <dbReference type="NCBI Taxonomy" id="1777065"/>
    <lineage>
        <taxon>Viruses</taxon>
        <taxon>Duplodnaviria</taxon>
        <taxon>Heunggongvirae</taxon>
        <taxon>Uroviricota</taxon>
        <taxon>Caudoviricetes</taxon>
        <taxon>Vandenendeviridae</taxon>
        <taxon>Gorskivirinae</taxon>
        <taxon>Flaumdravirus</taxon>
        <taxon>Flaumdravirus KIL4</taxon>
    </lineage>
</organism>
<evidence type="ECO:0000256" key="3">
    <source>
        <dbReference type="SAM" id="MobiDB-lite"/>
    </source>
</evidence>
<accession>A0A142IDN1</accession>
<gene>
    <name evidence="5" type="ORF">vB_PsyM_KIL1_0089</name>
</gene>
<keyword evidence="5" id="KW-0378">Hydrolase</keyword>
<protein>
    <submittedName>
        <fullName evidence="5">Putative endonuclease</fullName>
    </submittedName>
</protein>
<dbReference type="InterPro" id="IPR035901">
    <property type="entry name" value="GIY-YIG_endonuc_sf"/>
</dbReference>
<keyword evidence="5" id="KW-0255">Endonuclease</keyword>
<comment type="cofactor">
    <cofactor evidence="1">
        <name>Mg(2+)</name>
        <dbReference type="ChEBI" id="CHEBI:18420"/>
    </cofactor>
</comment>
<dbReference type="Gene3D" id="3.40.1440.10">
    <property type="entry name" value="GIY-YIG endonuclease"/>
    <property type="match status" value="1"/>
</dbReference>
<keyword evidence="5" id="KW-0540">Nuclease</keyword>
<dbReference type="RefSeq" id="YP_009276018.1">
    <property type="nucleotide sequence ID" value="NC_030934.1"/>
</dbReference>
<evidence type="ECO:0000256" key="1">
    <source>
        <dbReference type="ARBA" id="ARBA00001946"/>
    </source>
</evidence>
<dbReference type="GO" id="GO:0004519">
    <property type="term" value="F:endonuclease activity"/>
    <property type="evidence" value="ECO:0007669"/>
    <property type="project" value="UniProtKB-KW"/>
</dbReference>
<evidence type="ECO:0000313" key="5">
    <source>
        <dbReference type="EMBL" id="AMR57336.1"/>
    </source>
</evidence>
<feature type="compositionally biased region" description="Basic residues" evidence="3">
    <location>
        <begin position="27"/>
        <end position="37"/>
    </location>
</feature>
<feature type="domain" description="GIY-YIG" evidence="4">
    <location>
        <begin position="4"/>
        <end position="38"/>
    </location>
</feature>
<reference evidence="5 6" key="1">
    <citation type="journal article" date="2016" name="Front. Microbiol.">
        <title>Characterization of Novel Bacteriophages for Biocontrol of Bacterial Blight in Leek Caused by Pseudomonas syringae pv. porri.</title>
        <authorList>
            <person name="Rombouts S."/>
            <person name="Lavigne R."/>
        </authorList>
    </citation>
    <scope>NUCLEOTIDE SEQUENCE [LARGE SCALE GENOMIC DNA]</scope>
</reference>
<keyword evidence="2" id="KW-0460">Magnesium</keyword>
<evidence type="ECO:0000313" key="6">
    <source>
        <dbReference type="Proteomes" id="UP000203989"/>
    </source>
</evidence>
<dbReference type="InterPro" id="IPR000305">
    <property type="entry name" value="GIY-YIG_endonuc"/>
</dbReference>
<dbReference type="Proteomes" id="UP000203989">
    <property type="component" value="Segment"/>
</dbReference>
<evidence type="ECO:0000259" key="4">
    <source>
        <dbReference type="Pfam" id="PF01541"/>
    </source>
</evidence>
<evidence type="ECO:0000256" key="2">
    <source>
        <dbReference type="ARBA" id="ARBA00022842"/>
    </source>
</evidence>
<dbReference type="GeneID" id="28802482"/>
<dbReference type="KEGG" id="vg:28802482"/>